<comment type="cofactor">
    <cofactor evidence="1">
        <name>Mg(2+)</name>
        <dbReference type="ChEBI" id="CHEBI:18420"/>
    </cofactor>
</comment>
<dbReference type="InterPro" id="IPR045864">
    <property type="entry name" value="aa-tRNA-synth_II/BPL/LPL"/>
</dbReference>
<keyword evidence="12" id="KW-0648">Protein biosynthesis</keyword>
<evidence type="ECO:0000256" key="5">
    <source>
        <dbReference type="ARBA" id="ARBA00012814"/>
    </source>
</evidence>
<dbReference type="NCBIfam" id="TIGR00468">
    <property type="entry name" value="pheS"/>
    <property type="match status" value="1"/>
</dbReference>
<comment type="subcellular location">
    <subcellularLocation>
        <location evidence="2">Cytoplasm</location>
    </subcellularLocation>
</comment>
<dbReference type="GO" id="GO:0000049">
    <property type="term" value="F:tRNA binding"/>
    <property type="evidence" value="ECO:0007669"/>
    <property type="project" value="InterPro"/>
</dbReference>
<comment type="catalytic activity">
    <reaction evidence="15">
        <text>tRNA(Phe) + L-phenylalanine + ATP = L-phenylalanyl-tRNA(Phe) + AMP + diphosphate + H(+)</text>
        <dbReference type="Rhea" id="RHEA:19413"/>
        <dbReference type="Rhea" id="RHEA-COMP:9668"/>
        <dbReference type="Rhea" id="RHEA-COMP:9699"/>
        <dbReference type="ChEBI" id="CHEBI:15378"/>
        <dbReference type="ChEBI" id="CHEBI:30616"/>
        <dbReference type="ChEBI" id="CHEBI:33019"/>
        <dbReference type="ChEBI" id="CHEBI:58095"/>
        <dbReference type="ChEBI" id="CHEBI:78442"/>
        <dbReference type="ChEBI" id="CHEBI:78531"/>
        <dbReference type="ChEBI" id="CHEBI:456215"/>
        <dbReference type="EC" id="6.1.1.20"/>
    </reaction>
</comment>
<dbReference type="Gene3D" id="3.30.1370.240">
    <property type="match status" value="1"/>
</dbReference>
<evidence type="ECO:0000256" key="12">
    <source>
        <dbReference type="ARBA" id="ARBA00022917"/>
    </source>
</evidence>
<dbReference type="EMBL" id="OU466863">
    <property type="protein sequence ID" value="CAH2075945.1"/>
    <property type="molecule type" value="Genomic_DNA"/>
</dbReference>
<dbReference type="GO" id="GO:0004826">
    <property type="term" value="F:phenylalanine-tRNA ligase activity"/>
    <property type="evidence" value="ECO:0007669"/>
    <property type="project" value="UniProtKB-EC"/>
</dbReference>
<dbReference type="GO" id="GO:0009328">
    <property type="term" value="C:phenylalanine-tRNA ligase complex"/>
    <property type="evidence" value="ECO:0007669"/>
    <property type="project" value="TreeGrafter"/>
</dbReference>
<dbReference type="InterPro" id="IPR040725">
    <property type="entry name" value="PheRS_DBD3"/>
</dbReference>
<evidence type="ECO:0000256" key="13">
    <source>
        <dbReference type="ARBA" id="ARBA00023146"/>
    </source>
</evidence>
<comment type="similarity">
    <text evidence="3">Belongs to the class-II aminoacyl-tRNA synthetase family. Phe-tRNA synthetase alpha subunit type 2 subfamily.</text>
</comment>
<dbReference type="PROSITE" id="PS50862">
    <property type="entry name" value="AA_TRNA_LIGASE_II"/>
    <property type="match status" value="1"/>
</dbReference>
<dbReference type="FunFam" id="1.10.10.2330:FF:000004">
    <property type="entry name" value="Phenylalanine--tRNA ligase alpha subunit, cytoplasmic"/>
    <property type="match status" value="1"/>
</dbReference>
<reference evidence="17 18" key="1">
    <citation type="submission" date="2022-03" db="EMBL/GenBank/DDBJ databases">
        <authorList>
            <person name="Nunn A."/>
            <person name="Chopra R."/>
            <person name="Nunn A."/>
            <person name="Contreras Garrido A."/>
        </authorList>
    </citation>
    <scope>NUCLEOTIDE SEQUENCE [LARGE SCALE GENOMIC DNA]</scope>
</reference>
<evidence type="ECO:0000313" key="18">
    <source>
        <dbReference type="Proteomes" id="UP000836841"/>
    </source>
</evidence>
<evidence type="ECO:0000256" key="1">
    <source>
        <dbReference type="ARBA" id="ARBA00001946"/>
    </source>
</evidence>
<dbReference type="GO" id="GO:0005829">
    <property type="term" value="C:cytosol"/>
    <property type="evidence" value="ECO:0007669"/>
    <property type="project" value="TreeGrafter"/>
</dbReference>
<gene>
    <name evidence="17" type="ORF">TAV2_LOCUS25759</name>
</gene>
<dbReference type="Pfam" id="PF18553">
    <property type="entry name" value="PheRS_DBD3"/>
    <property type="match status" value="1"/>
</dbReference>
<keyword evidence="8" id="KW-0479">Metal-binding</keyword>
<evidence type="ECO:0000256" key="8">
    <source>
        <dbReference type="ARBA" id="ARBA00022723"/>
    </source>
</evidence>
<dbReference type="SUPFAM" id="SSF55681">
    <property type="entry name" value="Class II aaRS and biotin synthetases"/>
    <property type="match status" value="1"/>
</dbReference>
<dbReference type="Proteomes" id="UP000836841">
    <property type="component" value="Chromosome 7"/>
</dbReference>
<dbReference type="Pfam" id="PF18552">
    <property type="entry name" value="PheRS_DBD1"/>
    <property type="match status" value="1"/>
</dbReference>
<sequence length="485" mass="55640">MAEEAILGFLLNNEQITDSGQFSAEHNLDHNEVVNVIKSLHGFRYIDVQDLKRETWVLTDEGKKYAAQGSPEAQLFLAVPEEGSISKDELQKKLAPSLFKIGCSQAGKNKWVEMGKQVSRKVQHIEDTVKELLLKIQEGKVIDKDGINSLKARKLIAPQTWKGYSVTKGPNYAPERKKVATDLTRENLQNWKELEFKEYNFNAKGAPLEAGHLHPLLKVRKQFKDIFVQMGFEEMPTNNFVESSFWNFDALFQPQQHPARDSHDTFFLKAPSTTRTLPEDYVERVKRVHESGGYGSRGYNYDWKREEANKNLLRTHTTAVSSRMLYALAQKPFVPKKYFSIDRVFRNEAVDRTHLAEFHQIEGLICDRGLTLGNLIGVLNDFFSRLGMSKLRFKPAYNPYTEPSMEIFSYHEGLGKWVEIGNSGMFRPEMLLPMGLPEDVRVIAWGLSLERPTMILYGIDNIRDLFGHKVDLDLIKRNPICRIGI</sequence>
<name>A0AAU9SXN0_THLAR</name>
<keyword evidence="11" id="KW-0460">Magnesium</keyword>
<dbReference type="GO" id="GO:0005524">
    <property type="term" value="F:ATP binding"/>
    <property type="evidence" value="ECO:0007669"/>
    <property type="project" value="UniProtKB-KW"/>
</dbReference>
<dbReference type="AlphaFoldDB" id="A0AAU9SXN0"/>
<dbReference type="Gene3D" id="1.10.10.2330">
    <property type="match status" value="1"/>
</dbReference>
<dbReference type="EC" id="6.1.1.20" evidence="5"/>
<evidence type="ECO:0000256" key="2">
    <source>
        <dbReference type="ARBA" id="ARBA00004496"/>
    </source>
</evidence>
<evidence type="ECO:0000256" key="14">
    <source>
        <dbReference type="ARBA" id="ARBA00030612"/>
    </source>
</evidence>
<evidence type="ECO:0000256" key="3">
    <source>
        <dbReference type="ARBA" id="ARBA00006703"/>
    </source>
</evidence>
<evidence type="ECO:0000256" key="11">
    <source>
        <dbReference type="ARBA" id="ARBA00022842"/>
    </source>
</evidence>
<keyword evidence="7" id="KW-0436">Ligase</keyword>
<keyword evidence="18" id="KW-1185">Reference proteome</keyword>
<keyword evidence="10" id="KW-0067">ATP-binding</keyword>
<dbReference type="Gene3D" id="3.30.930.10">
    <property type="entry name" value="Bira Bifunctional Protein, Domain 2"/>
    <property type="match status" value="1"/>
</dbReference>
<dbReference type="InterPro" id="IPR004529">
    <property type="entry name" value="Phe-tRNA-synth_IIc_asu"/>
</dbReference>
<organism evidence="17 18">
    <name type="scientific">Thlaspi arvense</name>
    <name type="common">Field penny-cress</name>
    <dbReference type="NCBI Taxonomy" id="13288"/>
    <lineage>
        <taxon>Eukaryota</taxon>
        <taxon>Viridiplantae</taxon>
        <taxon>Streptophyta</taxon>
        <taxon>Embryophyta</taxon>
        <taxon>Tracheophyta</taxon>
        <taxon>Spermatophyta</taxon>
        <taxon>Magnoliopsida</taxon>
        <taxon>eudicotyledons</taxon>
        <taxon>Gunneridae</taxon>
        <taxon>Pentapetalae</taxon>
        <taxon>rosids</taxon>
        <taxon>malvids</taxon>
        <taxon>Brassicales</taxon>
        <taxon>Brassicaceae</taxon>
        <taxon>Thlaspideae</taxon>
        <taxon>Thlaspi</taxon>
    </lineage>
</organism>
<keyword evidence="13" id="KW-0030">Aminoacyl-tRNA synthetase</keyword>
<dbReference type="NCBIfam" id="NF003210">
    <property type="entry name" value="PRK04172.1"/>
    <property type="match status" value="1"/>
</dbReference>
<dbReference type="GO" id="GO:0006432">
    <property type="term" value="P:phenylalanyl-tRNA aminoacylation"/>
    <property type="evidence" value="ECO:0007669"/>
    <property type="project" value="InterPro"/>
</dbReference>
<dbReference type="CDD" id="cd00496">
    <property type="entry name" value="PheRS_alpha_core"/>
    <property type="match status" value="1"/>
</dbReference>
<proteinExistence type="inferred from homology"/>
<dbReference type="FunFam" id="3.30.930.10:FF:000033">
    <property type="entry name" value="Phenylalanine--tRNA ligase alpha subunit"/>
    <property type="match status" value="1"/>
</dbReference>
<dbReference type="InterPro" id="IPR006195">
    <property type="entry name" value="aa-tRNA-synth_II"/>
</dbReference>
<keyword evidence="6" id="KW-0963">Cytoplasm</keyword>
<evidence type="ECO:0000256" key="4">
    <source>
        <dbReference type="ARBA" id="ARBA00011209"/>
    </source>
</evidence>
<dbReference type="Pfam" id="PF01409">
    <property type="entry name" value="tRNA-synt_2d"/>
    <property type="match status" value="1"/>
</dbReference>
<evidence type="ECO:0000259" key="16">
    <source>
        <dbReference type="PROSITE" id="PS50862"/>
    </source>
</evidence>
<evidence type="ECO:0000256" key="6">
    <source>
        <dbReference type="ARBA" id="ARBA00022490"/>
    </source>
</evidence>
<accession>A0AAU9SXN0</accession>
<dbReference type="GO" id="GO:0046872">
    <property type="term" value="F:metal ion binding"/>
    <property type="evidence" value="ECO:0007669"/>
    <property type="project" value="UniProtKB-KW"/>
</dbReference>
<evidence type="ECO:0000256" key="9">
    <source>
        <dbReference type="ARBA" id="ARBA00022741"/>
    </source>
</evidence>
<feature type="domain" description="Aminoacyl-transfer RNA synthetases class-II family profile" evidence="16">
    <location>
        <begin position="218"/>
        <end position="479"/>
    </location>
</feature>
<evidence type="ECO:0000256" key="10">
    <source>
        <dbReference type="ARBA" id="ARBA00022840"/>
    </source>
</evidence>
<dbReference type="InterPro" id="IPR040724">
    <property type="entry name" value="PheRS_DBD1"/>
</dbReference>
<dbReference type="Gene3D" id="1.10.10.2320">
    <property type="match status" value="1"/>
</dbReference>
<evidence type="ECO:0000256" key="15">
    <source>
        <dbReference type="ARBA" id="ARBA00049255"/>
    </source>
</evidence>
<protein>
    <recommendedName>
        <fullName evidence="5">phenylalanine--tRNA ligase</fullName>
        <ecNumber evidence="5">6.1.1.20</ecNumber>
    </recommendedName>
    <alternativeName>
        <fullName evidence="14">Phenylalanyl-tRNA synthetase alpha subunit</fullName>
    </alternativeName>
</protein>
<keyword evidence="9" id="KW-0547">Nucleotide-binding</keyword>
<evidence type="ECO:0000313" key="17">
    <source>
        <dbReference type="EMBL" id="CAH2075945.1"/>
    </source>
</evidence>
<dbReference type="PANTHER" id="PTHR11538:SF40">
    <property type="entry name" value="PHENYLALANINE--TRNA LIGASE ALPHA SUBUNIT"/>
    <property type="match status" value="1"/>
</dbReference>
<comment type="subunit">
    <text evidence="4">Tetramer of two alpha and two beta subunits.</text>
</comment>
<dbReference type="PANTHER" id="PTHR11538">
    <property type="entry name" value="PHENYLALANYL-TRNA SYNTHETASE"/>
    <property type="match status" value="1"/>
</dbReference>
<dbReference type="InterPro" id="IPR002319">
    <property type="entry name" value="Phenylalanyl-tRNA_Synthase"/>
</dbReference>
<evidence type="ECO:0000256" key="7">
    <source>
        <dbReference type="ARBA" id="ARBA00022598"/>
    </source>
</evidence>